<feature type="region of interest" description="Disordered" evidence="1">
    <location>
        <begin position="29"/>
        <end position="48"/>
    </location>
</feature>
<evidence type="ECO:0000256" key="1">
    <source>
        <dbReference type="SAM" id="MobiDB-lite"/>
    </source>
</evidence>
<gene>
    <name evidence="2" type="ORF">ABVK25_009806</name>
</gene>
<protein>
    <submittedName>
        <fullName evidence="2">Uncharacterized protein</fullName>
    </submittedName>
</protein>
<evidence type="ECO:0000313" key="2">
    <source>
        <dbReference type="EMBL" id="KAL2049939.1"/>
    </source>
</evidence>
<sequence length="114" mass="12711">MDSNGEMEFLMCQGCGALSVSLVIHMPGLADTHSQNSPHHPPSSTSPPLNLYQQPAFLNILPRVFIDYIPKSSKAIIHLSWLPRLPLARPPQARPLGQDNPGRRHQILYQRQGI</sequence>
<organism evidence="2 3">
    <name type="scientific">Lepraria finkii</name>
    <dbReference type="NCBI Taxonomy" id="1340010"/>
    <lineage>
        <taxon>Eukaryota</taxon>
        <taxon>Fungi</taxon>
        <taxon>Dikarya</taxon>
        <taxon>Ascomycota</taxon>
        <taxon>Pezizomycotina</taxon>
        <taxon>Lecanoromycetes</taxon>
        <taxon>OSLEUM clade</taxon>
        <taxon>Lecanoromycetidae</taxon>
        <taxon>Lecanorales</taxon>
        <taxon>Lecanorineae</taxon>
        <taxon>Stereocaulaceae</taxon>
        <taxon>Lepraria</taxon>
    </lineage>
</organism>
<comment type="caution">
    <text evidence="2">The sequence shown here is derived from an EMBL/GenBank/DDBJ whole genome shotgun (WGS) entry which is preliminary data.</text>
</comment>
<dbReference type="EMBL" id="JBHFEH010000055">
    <property type="protein sequence ID" value="KAL2049939.1"/>
    <property type="molecule type" value="Genomic_DNA"/>
</dbReference>
<proteinExistence type="predicted"/>
<keyword evidence="3" id="KW-1185">Reference proteome</keyword>
<dbReference type="Proteomes" id="UP001590951">
    <property type="component" value="Unassembled WGS sequence"/>
</dbReference>
<accession>A0ABR4AZ84</accession>
<reference evidence="2 3" key="1">
    <citation type="submission" date="2024-09" db="EMBL/GenBank/DDBJ databases">
        <title>Rethinking Asexuality: The Enigmatic Case of Functional Sexual Genes in Lepraria (Stereocaulaceae).</title>
        <authorList>
            <person name="Doellman M."/>
            <person name="Sun Y."/>
            <person name="Barcenas-Pena A."/>
            <person name="Lumbsch H.T."/>
            <person name="Grewe F."/>
        </authorList>
    </citation>
    <scope>NUCLEOTIDE SEQUENCE [LARGE SCALE GENOMIC DNA]</scope>
    <source>
        <strain evidence="2 3">Grewe 0041</strain>
    </source>
</reference>
<name>A0ABR4AZ84_9LECA</name>
<evidence type="ECO:0000313" key="3">
    <source>
        <dbReference type="Proteomes" id="UP001590951"/>
    </source>
</evidence>